<sequence>MDDHVDRIMELIGEYTAQTKIVGIHGMGGVRKTTLAKIIYNKLLSGSTKHYNLSNSSEEMDDQVDRIMEVKSERITDSTKCCSLSNIGDMKIERKRVIKDMLSSKKVILLLDDVDPKTKLDAFVGMGKCWFGSGSKIIITTRNKEVLKDVELKHELTGMDFDHSLQLFSRHAFRSDHPLAEYVSLSEKAVKVYGHLPLALEIVGSFLAGKDRKFWETTLEKLEIIPNENVEEKLNISINALQPHAKEIFLDICCFFIGFDVKIVRHMWKSCGFLLDYYLDVLRQMSLIKMTNYDWLDIGRHFICWIGTFTPKKQSWVWDHEQGNSILIEKIVIVDLSQSQITNDWEGWNHLKMAKNLKVVNLTKCSNLHKAPNVSTHENLEQLILQGCKELVQVDRSIVFLMEGCSKLQTLPNEMEGLEALTVLLLDGTSITKIPKWKGMKKLKTLSANSCGLLSECNLVGCSTSLLYLCLSCTSISELSIGNFGSLIELNLSQSRIRELPNSMETMKNLRVLRISSTILEKLPSTLGMLEKLEEIEAYDCEYLCGEIPSEIGRLSFLRILRLTKTGISNIPKLLESMTNLYLSHNQHMRCPNLSNLSNLRNLTLDLKYRIPSHLAPSLNWIGGLRKLETLQLCCDVKLLDLTGLKKLWGLHIEDCSKVVEVRGKLESLDVLYLNRCETLEKLPDPLTFKHIKILMIEGCWKLKEIQGLEYSENLMFLQFPEPASFKKLEKVAIAKCERLEEILIFEEYRDLKKVRIPLARFKMRLGAHMAKFMFLDFSVSLFLCSSE</sequence>
<proteinExistence type="predicted"/>
<dbReference type="InterPro" id="IPR032675">
    <property type="entry name" value="LRR_dom_sf"/>
</dbReference>
<dbReference type="Pfam" id="PF00931">
    <property type="entry name" value="NB-ARC"/>
    <property type="match status" value="1"/>
</dbReference>
<dbReference type="GO" id="GO:0043531">
    <property type="term" value="F:ADP binding"/>
    <property type="evidence" value="ECO:0007669"/>
    <property type="project" value="InterPro"/>
</dbReference>
<dbReference type="EMBL" id="KK198762">
    <property type="protein sequence ID" value="KCW51847.1"/>
    <property type="molecule type" value="Genomic_DNA"/>
</dbReference>
<dbReference type="PANTHER" id="PTHR11017:SF570">
    <property type="entry name" value="DISEASE RESISTANCE PROTEIN (TIR-NBS CLASS)-RELATED"/>
    <property type="match status" value="1"/>
</dbReference>
<dbReference type="PRINTS" id="PR00364">
    <property type="entry name" value="DISEASERSIST"/>
</dbReference>
<dbReference type="AlphaFoldDB" id="A0A059ACN4"/>
<protein>
    <submittedName>
        <fullName evidence="5">Uncharacterized protein</fullName>
    </submittedName>
</protein>
<dbReference type="InterPro" id="IPR044974">
    <property type="entry name" value="Disease_R_plants"/>
</dbReference>
<evidence type="ECO:0000256" key="1">
    <source>
        <dbReference type="ARBA" id="ARBA00022614"/>
    </source>
</evidence>
<evidence type="ECO:0000313" key="5">
    <source>
        <dbReference type="EMBL" id="KCW51847.1"/>
    </source>
</evidence>
<keyword evidence="2" id="KW-0677">Repeat</keyword>
<evidence type="ECO:0000259" key="4">
    <source>
        <dbReference type="Pfam" id="PF23282"/>
    </source>
</evidence>
<dbReference type="SUPFAM" id="SSF52540">
    <property type="entry name" value="P-loop containing nucleoside triphosphate hydrolases"/>
    <property type="match status" value="1"/>
</dbReference>
<dbReference type="SUPFAM" id="SSF52058">
    <property type="entry name" value="L domain-like"/>
    <property type="match status" value="2"/>
</dbReference>
<feature type="domain" description="Disease resistance protein Roq1-like winged-helix" evidence="4">
    <location>
        <begin position="245"/>
        <end position="298"/>
    </location>
</feature>
<dbReference type="Gene3D" id="1.10.8.430">
    <property type="entry name" value="Helical domain of apoptotic protease-activating factors"/>
    <property type="match status" value="1"/>
</dbReference>
<evidence type="ECO:0000256" key="2">
    <source>
        <dbReference type="ARBA" id="ARBA00022737"/>
    </source>
</evidence>
<dbReference type="InterPro" id="IPR027417">
    <property type="entry name" value="P-loop_NTPase"/>
</dbReference>
<gene>
    <name evidence="5" type="ORF">EUGRSUZ_J01298</name>
</gene>
<accession>A0A059ACN4</accession>
<name>A0A059ACN4_EUCGR</name>
<dbReference type="InterPro" id="IPR002182">
    <property type="entry name" value="NB-ARC"/>
</dbReference>
<organism evidence="5">
    <name type="scientific">Eucalyptus grandis</name>
    <name type="common">Flooded gum</name>
    <dbReference type="NCBI Taxonomy" id="71139"/>
    <lineage>
        <taxon>Eukaryota</taxon>
        <taxon>Viridiplantae</taxon>
        <taxon>Streptophyta</taxon>
        <taxon>Embryophyta</taxon>
        <taxon>Tracheophyta</taxon>
        <taxon>Spermatophyta</taxon>
        <taxon>Magnoliopsida</taxon>
        <taxon>eudicotyledons</taxon>
        <taxon>Gunneridae</taxon>
        <taxon>Pentapetalae</taxon>
        <taxon>rosids</taxon>
        <taxon>malvids</taxon>
        <taxon>Myrtales</taxon>
        <taxon>Myrtaceae</taxon>
        <taxon>Myrtoideae</taxon>
        <taxon>Eucalypteae</taxon>
        <taxon>Eucalyptus</taxon>
    </lineage>
</organism>
<reference evidence="5" key="1">
    <citation type="submission" date="2013-07" db="EMBL/GenBank/DDBJ databases">
        <title>The genome of Eucalyptus grandis.</title>
        <authorList>
            <person name="Schmutz J."/>
            <person name="Hayes R."/>
            <person name="Myburg A."/>
            <person name="Tuskan G."/>
            <person name="Grattapaglia D."/>
            <person name="Rokhsar D.S."/>
        </authorList>
    </citation>
    <scope>NUCLEOTIDE SEQUENCE</scope>
    <source>
        <tissue evidence="5">Leaf extractions</tissue>
    </source>
</reference>
<dbReference type="GO" id="GO:0006952">
    <property type="term" value="P:defense response"/>
    <property type="evidence" value="ECO:0007669"/>
    <property type="project" value="InterPro"/>
</dbReference>
<dbReference type="InParanoid" id="A0A059ACN4"/>
<dbReference type="Pfam" id="PF23282">
    <property type="entry name" value="WHD_ROQ1"/>
    <property type="match status" value="1"/>
</dbReference>
<dbReference type="PANTHER" id="PTHR11017">
    <property type="entry name" value="LEUCINE-RICH REPEAT-CONTAINING PROTEIN"/>
    <property type="match status" value="1"/>
</dbReference>
<dbReference type="InterPro" id="IPR042197">
    <property type="entry name" value="Apaf_helical"/>
</dbReference>
<dbReference type="Gramene" id="KCW51847">
    <property type="protein sequence ID" value="KCW51847"/>
    <property type="gene ID" value="EUGRSUZ_J01298"/>
</dbReference>
<keyword evidence="1" id="KW-0433">Leucine-rich repeat</keyword>
<dbReference type="Gene3D" id="3.80.10.10">
    <property type="entry name" value="Ribonuclease Inhibitor"/>
    <property type="match status" value="3"/>
</dbReference>
<feature type="domain" description="NB-ARC" evidence="3">
    <location>
        <begin position="2"/>
        <end position="175"/>
    </location>
</feature>
<dbReference type="Gene3D" id="3.40.50.300">
    <property type="entry name" value="P-loop containing nucleotide triphosphate hydrolases"/>
    <property type="match status" value="1"/>
</dbReference>
<dbReference type="InterPro" id="IPR058192">
    <property type="entry name" value="WHD_ROQ1-like"/>
</dbReference>
<evidence type="ECO:0000259" key="3">
    <source>
        <dbReference type="Pfam" id="PF00931"/>
    </source>
</evidence>
<dbReference type="STRING" id="71139.A0A059ACN4"/>